<keyword evidence="9" id="KW-0333">Golgi apparatus</keyword>
<keyword evidence="8" id="KW-1133">Transmembrane helix</keyword>
<dbReference type="SMART" id="SM01270">
    <property type="entry name" value="Longin"/>
    <property type="match status" value="1"/>
</dbReference>
<keyword evidence="7" id="KW-0653">Protein transport</keyword>
<keyword evidence="5" id="KW-0812">Transmembrane</keyword>
<evidence type="ECO:0000256" key="11">
    <source>
        <dbReference type="ARBA" id="ARBA00023136"/>
    </source>
</evidence>
<evidence type="ECO:0000256" key="12">
    <source>
        <dbReference type="ARBA" id="ARBA00024173"/>
    </source>
</evidence>
<dbReference type="EMBL" id="JYDL01000135">
    <property type="protein sequence ID" value="KRX15285.1"/>
    <property type="molecule type" value="Genomic_DNA"/>
</dbReference>
<dbReference type="Gene3D" id="3.30.450.50">
    <property type="entry name" value="Longin domain"/>
    <property type="match status" value="1"/>
</dbReference>
<evidence type="ECO:0000256" key="10">
    <source>
        <dbReference type="ARBA" id="ARBA00023054"/>
    </source>
</evidence>
<dbReference type="GO" id="GO:0006890">
    <property type="term" value="P:retrograde vesicle-mediated transport, Golgi to endoplasmic reticulum"/>
    <property type="evidence" value="ECO:0007669"/>
    <property type="project" value="InterPro"/>
</dbReference>
<dbReference type="STRING" id="6336.A0A0V0RLX5"/>
<dbReference type="PANTHER" id="PTHR45837">
    <property type="entry name" value="VESICLE-TRAFFICKING PROTEIN SEC22B"/>
    <property type="match status" value="1"/>
</dbReference>
<dbReference type="CDD" id="cd14824">
    <property type="entry name" value="Longin"/>
    <property type="match status" value="1"/>
</dbReference>
<keyword evidence="11" id="KW-0472">Membrane</keyword>
<dbReference type="OrthoDB" id="1719357at2759"/>
<protein>
    <submittedName>
        <fullName evidence="17">Vesicle-trafficking protein SEC22b</fullName>
    </submittedName>
</protein>
<dbReference type="GO" id="GO:0005789">
    <property type="term" value="C:endoplasmic reticulum membrane"/>
    <property type="evidence" value="ECO:0007669"/>
    <property type="project" value="UniProtKB-SubCell"/>
</dbReference>
<evidence type="ECO:0000256" key="3">
    <source>
        <dbReference type="ARBA" id="ARBA00008025"/>
    </source>
</evidence>
<keyword evidence="10 14" id="KW-0175">Coiled coil</keyword>
<evidence type="ECO:0000313" key="18">
    <source>
        <dbReference type="Proteomes" id="UP000054630"/>
    </source>
</evidence>
<evidence type="ECO:0000313" key="17">
    <source>
        <dbReference type="EMBL" id="KRX15285.1"/>
    </source>
</evidence>
<comment type="function">
    <text evidence="12">SNARE involved in targeting and fusion of ER-derived transport vesicles with the Golgi complex as well as Golgi-derived retrograde transport vesicles with the ER.</text>
</comment>
<evidence type="ECO:0000256" key="8">
    <source>
        <dbReference type="ARBA" id="ARBA00022989"/>
    </source>
</evidence>
<dbReference type="GO" id="GO:0015031">
    <property type="term" value="P:protein transport"/>
    <property type="evidence" value="ECO:0007669"/>
    <property type="project" value="UniProtKB-KW"/>
</dbReference>
<evidence type="ECO:0000256" key="7">
    <source>
        <dbReference type="ARBA" id="ARBA00022927"/>
    </source>
</evidence>
<organism evidence="17 18">
    <name type="scientific">Trichinella nelsoni</name>
    <dbReference type="NCBI Taxonomy" id="6336"/>
    <lineage>
        <taxon>Eukaryota</taxon>
        <taxon>Metazoa</taxon>
        <taxon>Ecdysozoa</taxon>
        <taxon>Nematoda</taxon>
        <taxon>Enoplea</taxon>
        <taxon>Dorylaimia</taxon>
        <taxon>Trichinellida</taxon>
        <taxon>Trichinellidae</taxon>
        <taxon>Trichinella</taxon>
    </lineage>
</organism>
<evidence type="ECO:0000256" key="2">
    <source>
        <dbReference type="ARBA" id="ARBA00004223"/>
    </source>
</evidence>
<dbReference type="GO" id="GO:0005794">
    <property type="term" value="C:Golgi apparatus"/>
    <property type="evidence" value="ECO:0007669"/>
    <property type="project" value="UniProtKB-SubCell"/>
</dbReference>
<dbReference type="CDD" id="cd15866">
    <property type="entry name" value="R-SNARE_SEC22"/>
    <property type="match status" value="1"/>
</dbReference>
<evidence type="ECO:0000259" key="15">
    <source>
        <dbReference type="PROSITE" id="PS50859"/>
    </source>
</evidence>
<evidence type="ECO:0000256" key="4">
    <source>
        <dbReference type="ARBA" id="ARBA00022448"/>
    </source>
</evidence>
<accession>A0A0V0RLX5</accession>
<proteinExistence type="inferred from homology"/>
<evidence type="ECO:0000256" key="1">
    <source>
        <dbReference type="ARBA" id="ARBA00004163"/>
    </source>
</evidence>
<evidence type="ECO:0000256" key="14">
    <source>
        <dbReference type="PROSITE-ProRule" id="PRU00290"/>
    </source>
</evidence>
<evidence type="ECO:0000256" key="6">
    <source>
        <dbReference type="ARBA" id="ARBA00022824"/>
    </source>
</evidence>
<feature type="domain" description="Longin" evidence="15">
    <location>
        <begin position="31"/>
        <end position="144"/>
    </location>
</feature>
<dbReference type="InterPro" id="IPR044565">
    <property type="entry name" value="Sec22"/>
</dbReference>
<gene>
    <name evidence="17" type="primary">Mrps28</name>
    <name evidence="17" type="ORF">T07_3169</name>
</gene>
<keyword evidence="6" id="KW-0256">Endoplasmic reticulum</keyword>
<comment type="subcellular location">
    <subcellularLocation>
        <location evidence="1">Endoplasmic reticulum membrane</location>
        <topology evidence="1">Single-pass type IV membrane protein</topology>
    </subcellularLocation>
    <subcellularLocation>
        <location evidence="13">Golgi apparatus</location>
        <location evidence="13">cis-Golgi network membrane</location>
    </subcellularLocation>
    <subcellularLocation>
        <location evidence="2">Melanosome</location>
    </subcellularLocation>
</comment>
<keyword evidence="4" id="KW-0813">Transport</keyword>
<dbReference type="PROSITE" id="PS50859">
    <property type="entry name" value="LONGIN"/>
    <property type="match status" value="1"/>
</dbReference>
<keyword evidence="18" id="KW-1185">Reference proteome</keyword>
<dbReference type="Pfam" id="PF13774">
    <property type="entry name" value="Longin"/>
    <property type="match status" value="1"/>
</dbReference>
<dbReference type="PROSITE" id="PS50892">
    <property type="entry name" value="V_SNARE"/>
    <property type="match status" value="1"/>
</dbReference>
<dbReference type="SUPFAM" id="SSF64356">
    <property type="entry name" value="SNARE-like"/>
    <property type="match status" value="1"/>
</dbReference>
<dbReference type="InterPro" id="IPR042855">
    <property type="entry name" value="V_SNARE_CC"/>
</dbReference>
<comment type="similarity">
    <text evidence="3">Belongs to the synaptobrevin family.</text>
</comment>
<dbReference type="GO" id="GO:0006888">
    <property type="term" value="P:endoplasmic reticulum to Golgi vesicle-mediated transport"/>
    <property type="evidence" value="ECO:0007669"/>
    <property type="project" value="InterPro"/>
</dbReference>
<dbReference type="InterPro" id="IPR011012">
    <property type="entry name" value="Longin-like_dom_sf"/>
</dbReference>
<reference evidence="17 18" key="1">
    <citation type="submission" date="2015-01" db="EMBL/GenBank/DDBJ databases">
        <title>Evolution of Trichinella species and genotypes.</title>
        <authorList>
            <person name="Korhonen P.K."/>
            <person name="Edoardo P."/>
            <person name="Giuseppe L.R."/>
            <person name="Gasser R.B."/>
        </authorList>
    </citation>
    <scope>NUCLEOTIDE SEQUENCE [LARGE SCALE GENOMIC DNA]</scope>
    <source>
        <strain evidence="17">ISS37</strain>
    </source>
</reference>
<evidence type="ECO:0000256" key="9">
    <source>
        <dbReference type="ARBA" id="ARBA00023034"/>
    </source>
</evidence>
<sequence>MICGENILTLYKRIFHDETRRQRGIMIHMTLIARVRDGLPLATSIEGDEQSDIGISKFTSQAKMLFRKLNDQSPKQCSLETGNYYFHYIIDKNVCYLCLCDAAMSRNIAFAYLEELAREFCAGNASRIESVTRPYHFIEFDSVIQNVKRKYVDYRNRHHLSAVHTELQDVQRIMVQNIEEVIHRGEALNILDDKAANLAFMSQKYKKDAHILNSRSSILKLGVVTFAILYFF</sequence>
<dbReference type="SUPFAM" id="SSF58038">
    <property type="entry name" value="SNARE fusion complex"/>
    <property type="match status" value="1"/>
</dbReference>
<comment type="caution">
    <text evidence="17">The sequence shown here is derived from an EMBL/GenBank/DDBJ whole genome shotgun (WGS) entry which is preliminary data.</text>
</comment>
<name>A0A0V0RLX5_9BILA</name>
<dbReference type="Gene3D" id="1.20.5.110">
    <property type="match status" value="1"/>
</dbReference>
<evidence type="ECO:0000259" key="16">
    <source>
        <dbReference type="PROSITE" id="PS50892"/>
    </source>
</evidence>
<dbReference type="InterPro" id="IPR010908">
    <property type="entry name" value="Longin_dom"/>
</dbReference>
<dbReference type="GO" id="GO:0005484">
    <property type="term" value="F:SNAP receptor activity"/>
    <property type="evidence" value="ECO:0007669"/>
    <property type="project" value="InterPro"/>
</dbReference>
<evidence type="ECO:0000256" key="13">
    <source>
        <dbReference type="ARBA" id="ARBA00024188"/>
    </source>
</evidence>
<dbReference type="Proteomes" id="UP000054630">
    <property type="component" value="Unassembled WGS sequence"/>
</dbReference>
<feature type="domain" description="V-SNARE coiled-coil homology" evidence="16">
    <location>
        <begin position="159"/>
        <end position="219"/>
    </location>
</feature>
<dbReference type="Pfam" id="PF00957">
    <property type="entry name" value="Synaptobrevin"/>
    <property type="match status" value="1"/>
</dbReference>
<dbReference type="AlphaFoldDB" id="A0A0V0RLX5"/>
<evidence type="ECO:0000256" key="5">
    <source>
        <dbReference type="ARBA" id="ARBA00022692"/>
    </source>
</evidence>